<sequence>MGGDFPRGRSAIAGLATFGVGEAPGFSSMELTARAAVLAVADAGLRIDAIDALFICQPDDFFAGLSFAEYLGLSPRFTDNNRTGGSAFMSHVITAVMMLEAGYIDTALIAYGSNQRTNGGKLATSIKPNSWDAPYRPLFPLSSYALAAARHMHEYGTTREQLAEVAVAARQWANTNPEAFAKGPLSIEECLASRIISSPISVRDCCLVTDGAAAIVLTRTDRARDMPRPAVPVLGAAAATWWNSIAQASDVTTTAAAESGPRAYHAAGIGPADVQTVQLYDAFTINTVLFLEDLGFCPKGEGGRFVSGGTIAPGGTLPVNTNGGGMSYCHPGMYGLFAIVEAARQIRGEAANQLGKIDVALAHGNGGTLSSQATVILGSADTL</sequence>
<dbReference type="SUPFAM" id="SSF53901">
    <property type="entry name" value="Thiolase-like"/>
    <property type="match status" value="2"/>
</dbReference>
<dbReference type="GO" id="GO:0003988">
    <property type="term" value="F:acetyl-CoA C-acyltransferase activity"/>
    <property type="evidence" value="ECO:0007669"/>
    <property type="project" value="UniProtKB-ARBA"/>
</dbReference>
<evidence type="ECO:0000313" key="3">
    <source>
        <dbReference type="Proteomes" id="UP000681425"/>
    </source>
</evidence>
<gene>
    <name evidence="2" type="ORF">KFK14_08170</name>
</gene>
<organism evidence="2 3">
    <name type="scientific">Sphingobium phenoxybenzoativorans</name>
    <dbReference type="NCBI Taxonomy" id="1592790"/>
    <lineage>
        <taxon>Bacteria</taxon>
        <taxon>Pseudomonadati</taxon>
        <taxon>Pseudomonadota</taxon>
        <taxon>Alphaproteobacteria</taxon>
        <taxon>Sphingomonadales</taxon>
        <taxon>Sphingomonadaceae</taxon>
        <taxon>Sphingobium</taxon>
    </lineage>
</organism>
<dbReference type="PANTHER" id="PTHR42870">
    <property type="entry name" value="ACETYL-COA C-ACETYLTRANSFERASE"/>
    <property type="match status" value="1"/>
</dbReference>
<dbReference type="KEGG" id="spph:KFK14_08170"/>
<protein>
    <submittedName>
        <fullName evidence="2">Thiolase</fullName>
    </submittedName>
</protein>
<dbReference type="AlphaFoldDB" id="A0A975Q3D4"/>
<evidence type="ECO:0000313" key="2">
    <source>
        <dbReference type="EMBL" id="QUT07363.1"/>
    </source>
</evidence>
<feature type="domain" description="Thiolase C-terminal" evidence="1">
    <location>
        <begin position="238"/>
        <end position="378"/>
    </location>
</feature>
<dbReference type="InterPro" id="IPR016039">
    <property type="entry name" value="Thiolase-like"/>
</dbReference>
<dbReference type="PIRSF" id="PIRSF000429">
    <property type="entry name" value="Ac-CoA_Ac_transf"/>
    <property type="match status" value="1"/>
</dbReference>
<name>A0A975Q3D4_9SPHN</name>
<dbReference type="InterPro" id="IPR055140">
    <property type="entry name" value="Thiolase_C_2"/>
</dbReference>
<dbReference type="RefSeq" id="WP_212610523.1">
    <property type="nucleotide sequence ID" value="NZ_CP073910.1"/>
</dbReference>
<evidence type="ECO:0000259" key="1">
    <source>
        <dbReference type="Pfam" id="PF22691"/>
    </source>
</evidence>
<dbReference type="CDD" id="cd00829">
    <property type="entry name" value="SCP-x_thiolase"/>
    <property type="match status" value="1"/>
</dbReference>
<accession>A0A975Q3D4</accession>
<keyword evidence="3" id="KW-1185">Reference proteome</keyword>
<proteinExistence type="predicted"/>
<reference evidence="2" key="1">
    <citation type="submission" date="2021-04" db="EMBL/GenBank/DDBJ databases">
        <title>Isolation of p-tert-butylphenol degrading bacteria Sphingobium phenoxybenzoativorans Tas13 from active sludge.</title>
        <authorList>
            <person name="Li Y."/>
        </authorList>
    </citation>
    <scope>NUCLEOTIDE SEQUENCE</scope>
    <source>
        <strain evidence="2">Tas13</strain>
    </source>
</reference>
<dbReference type="NCBIfam" id="NF004811">
    <property type="entry name" value="PRK06158.1"/>
    <property type="match status" value="1"/>
</dbReference>
<dbReference type="Proteomes" id="UP000681425">
    <property type="component" value="Chromosome"/>
</dbReference>
<dbReference type="EMBL" id="CP073910">
    <property type="protein sequence ID" value="QUT07363.1"/>
    <property type="molecule type" value="Genomic_DNA"/>
</dbReference>
<dbReference type="Pfam" id="PF22691">
    <property type="entry name" value="Thiolase_C_1"/>
    <property type="match status" value="1"/>
</dbReference>
<dbReference type="InterPro" id="IPR002155">
    <property type="entry name" value="Thiolase"/>
</dbReference>
<dbReference type="PANTHER" id="PTHR42870:SF1">
    <property type="entry name" value="NON-SPECIFIC LIPID-TRANSFER PROTEIN-LIKE 2"/>
    <property type="match status" value="1"/>
</dbReference>
<dbReference type="Gene3D" id="3.40.47.10">
    <property type="match status" value="1"/>
</dbReference>